<gene>
    <name evidence="1" type="ORF">SAMN04488508_102523</name>
</gene>
<evidence type="ECO:0000313" key="1">
    <source>
        <dbReference type="EMBL" id="SHI70374.1"/>
    </source>
</evidence>
<keyword evidence="2" id="KW-1185">Reference proteome</keyword>
<organism evidence="1 2">
    <name type="scientific">Aquimarina spongiae</name>
    <dbReference type="NCBI Taxonomy" id="570521"/>
    <lineage>
        <taxon>Bacteria</taxon>
        <taxon>Pseudomonadati</taxon>
        <taxon>Bacteroidota</taxon>
        <taxon>Flavobacteriia</taxon>
        <taxon>Flavobacteriales</taxon>
        <taxon>Flavobacteriaceae</taxon>
        <taxon>Aquimarina</taxon>
    </lineage>
</organism>
<dbReference type="EMBL" id="FQYP01000002">
    <property type="protein sequence ID" value="SHI70374.1"/>
    <property type="molecule type" value="Genomic_DNA"/>
</dbReference>
<proteinExistence type="predicted"/>
<dbReference type="AlphaFoldDB" id="A0A1M6DAW2"/>
<evidence type="ECO:0000313" key="2">
    <source>
        <dbReference type="Proteomes" id="UP000184432"/>
    </source>
</evidence>
<reference evidence="2" key="1">
    <citation type="submission" date="2016-11" db="EMBL/GenBank/DDBJ databases">
        <authorList>
            <person name="Varghese N."/>
            <person name="Submissions S."/>
        </authorList>
    </citation>
    <scope>NUCLEOTIDE SEQUENCE [LARGE SCALE GENOMIC DNA]</scope>
    <source>
        <strain evidence="2">DSM 22623</strain>
    </source>
</reference>
<accession>A0A1M6DAW2</accession>
<dbReference type="Proteomes" id="UP000184432">
    <property type="component" value="Unassembled WGS sequence"/>
</dbReference>
<dbReference type="STRING" id="570521.SAMN04488508_102523"/>
<protein>
    <submittedName>
        <fullName evidence="1">Uncharacterized protein</fullName>
    </submittedName>
</protein>
<name>A0A1M6DAW2_9FLAO</name>
<sequence>MKSTLSGVEVYDRMITHLTNNVHFDYAQCTASVVEVYAIKKLCRSDKAFLVF</sequence>